<protein>
    <recommendedName>
        <fullName evidence="3">CCHC-type domain-containing protein</fullName>
    </recommendedName>
</protein>
<evidence type="ECO:0000259" key="3">
    <source>
        <dbReference type="PROSITE" id="PS50158"/>
    </source>
</evidence>
<dbReference type="GO" id="GO:0008270">
    <property type="term" value="F:zinc ion binding"/>
    <property type="evidence" value="ECO:0007669"/>
    <property type="project" value="UniProtKB-KW"/>
</dbReference>
<dbReference type="PROSITE" id="PS50158">
    <property type="entry name" value="ZF_CCHC"/>
    <property type="match status" value="1"/>
</dbReference>
<dbReference type="GO" id="GO:0003676">
    <property type="term" value="F:nucleic acid binding"/>
    <property type="evidence" value="ECO:0007669"/>
    <property type="project" value="InterPro"/>
</dbReference>
<evidence type="ECO:0000313" key="5">
    <source>
        <dbReference type="Proteomes" id="UP001239994"/>
    </source>
</evidence>
<keyword evidence="1" id="KW-0479">Metal-binding</keyword>
<dbReference type="InterPro" id="IPR036875">
    <property type="entry name" value="Znf_CCHC_sf"/>
</dbReference>
<name>A0AAD9DRC9_9TELE</name>
<dbReference type="InterPro" id="IPR032567">
    <property type="entry name" value="RTL1-rel"/>
</dbReference>
<evidence type="ECO:0000256" key="1">
    <source>
        <dbReference type="PROSITE-ProRule" id="PRU00047"/>
    </source>
</evidence>
<keyword evidence="1" id="KW-0862">Zinc</keyword>
<dbReference type="Proteomes" id="UP001239994">
    <property type="component" value="Unassembled WGS sequence"/>
</dbReference>
<dbReference type="InterPro" id="IPR001878">
    <property type="entry name" value="Znf_CCHC"/>
</dbReference>
<dbReference type="PANTHER" id="PTHR15503">
    <property type="entry name" value="LDOC1 RELATED"/>
    <property type="match status" value="1"/>
</dbReference>
<organism evidence="4 5">
    <name type="scientific">Electrophorus voltai</name>
    <dbReference type="NCBI Taxonomy" id="2609070"/>
    <lineage>
        <taxon>Eukaryota</taxon>
        <taxon>Metazoa</taxon>
        <taxon>Chordata</taxon>
        <taxon>Craniata</taxon>
        <taxon>Vertebrata</taxon>
        <taxon>Euteleostomi</taxon>
        <taxon>Actinopterygii</taxon>
        <taxon>Neopterygii</taxon>
        <taxon>Teleostei</taxon>
        <taxon>Ostariophysi</taxon>
        <taxon>Gymnotiformes</taxon>
        <taxon>Gymnotoidei</taxon>
        <taxon>Gymnotidae</taxon>
        <taxon>Electrophorus</taxon>
    </lineage>
</organism>
<sequence length="180" mass="20404">MYVPLWWSSPLPSSKHLTIQTIHWRGDDFLIYVKGKEFCTVAAESGWNPTALMAAFHQGLSKDLKHELVHRDTPASLDSLIDLVLHIDNHVRQRHRTRGPEISRGSRGAPYPLSPVHVPDKQGESGSQPMQLGHTHLSWSERDVQMWEGRCLYCGSSGHLRPACPELQGKDNIYQGREDH</sequence>
<keyword evidence="1" id="KW-0863">Zinc-finger</keyword>
<accession>A0AAD9DRC9</accession>
<dbReference type="SUPFAM" id="SSF57756">
    <property type="entry name" value="Retrovirus zinc finger-like domains"/>
    <property type="match status" value="1"/>
</dbReference>
<feature type="domain" description="CCHC-type" evidence="3">
    <location>
        <begin position="150"/>
        <end position="166"/>
    </location>
</feature>
<comment type="caution">
    <text evidence="4">The sequence shown here is derived from an EMBL/GenBank/DDBJ whole genome shotgun (WGS) entry which is preliminary data.</text>
</comment>
<dbReference type="EMBL" id="JAROKS010000021">
    <property type="protein sequence ID" value="KAK1789904.1"/>
    <property type="molecule type" value="Genomic_DNA"/>
</dbReference>
<feature type="region of interest" description="Disordered" evidence="2">
    <location>
        <begin position="94"/>
        <end position="132"/>
    </location>
</feature>
<dbReference type="AlphaFoldDB" id="A0AAD9DRC9"/>
<evidence type="ECO:0000256" key="2">
    <source>
        <dbReference type="SAM" id="MobiDB-lite"/>
    </source>
</evidence>
<evidence type="ECO:0000313" key="4">
    <source>
        <dbReference type="EMBL" id="KAK1789904.1"/>
    </source>
</evidence>
<reference evidence="4" key="1">
    <citation type="submission" date="2023-03" db="EMBL/GenBank/DDBJ databases">
        <title>Electrophorus voltai genome.</title>
        <authorList>
            <person name="Bian C."/>
        </authorList>
    </citation>
    <scope>NUCLEOTIDE SEQUENCE</scope>
    <source>
        <strain evidence="4">CB-2022</strain>
        <tissue evidence="4">Muscle</tissue>
    </source>
</reference>
<gene>
    <name evidence="4" type="ORF">P4O66_002235</name>
</gene>
<dbReference type="PANTHER" id="PTHR15503:SF36">
    <property type="entry name" value="RETROTRANSPOSON GAG-LIKE PROTEIN 5"/>
    <property type="match status" value="1"/>
</dbReference>
<keyword evidence="5" id="KW-1185">Reference proteome</keyword>
<proteinExistence type="predicted"/>